<organism evidence="1">
    <name type="scientific">Arundo donax</name>
    <name type="common">Giant reed</name>
    <name type="synonym">Donax arundinaceus</name>
    <dbReference type="NCBI Taxonomy" id="35708"/>
    <lineage>
        <taxon>Eukaryota</taxon>
        <taxon>Viridiplantae</taxon>
        <taxon>Streptophyta</taxon>
        <taxon>Embryophyta</taxon>
        <taxon>Tracheophyta</taxon>
        <taxon>Spermatophyta</taxon>
        <taxon>Magnoliopsida</taxon>
        <taxon>Liliopsida</taxon>
        <taxon>Poales</taxon>
        <taxon>Poaceae</taxon>
        <taxon>PACMAD clade</taxon>
        <taxon>Arundinoideae</taxon>
        <taxon>Arundineae</taxon>
        <taxon>Arundo</taxon>
    </lineage>
</organism>
<reference evidence="1" key="1">
    <citation type="submission" date="2014-09" db="EMBL/GenBank/DDBJ databases">
        <authorList>
            <person name="Magalhaes I.L.F."/>
            <person name="Oliveira U."/>
            <person name="Santos F.R."/>
            <person name="Vidigal T.H.D.A."/>
            <person name="Brescovit A.D."/>
            <person name="Santos A.J."/>
        </authorList>
    </citation>
    <scope>NUCLEOTIDE SEQUENCE</scope>
    <source>
        <tissue evidence="1">Shoot tissue taken approximately 20 cm above the soil surface</tissue>
    </source>
</reference>
<protein>
    <submittedName>
        <fullName evidence="1">Uncharacterized protein</fullName>
    </submittedName>
</protein>
<proteinExistence type="predicted"/>
<dbReference type="AlphaFoldDB" id="A0A0A8XUE8"/>
<sequence length="24" mass="2922">MLRYATLLTCTFDVWLWQGFLESQ</sequence>
<accession>A0A0A8XUE8</accession>
<reference evidence="1" key="2">
    <citation type="journal article" date="2015" name="Data Brief">
        <title>Shoot transcriptome of the giant reed, Arundo donax.</title>
        <authorList>
            <person name="Barrero R.A."/>
            <person name="Guerrero F.D."/>
            <person name="Moolhuijzen P."/>
            <person name="Goolsby J.A."/>
            <person name="Tidwell J."/>
            <person name="Bellgard S.E."/>
            <person name="Bellgard M.I."/>
        </authorList>
    </citation>
    <scope>NUCLEOTIDE SEQUENCE</scope>
    <source>
        <tissue evidence="1">Shoot tissue taken approximately 20 cm above the soil surface</tissue>
    </source>
</reference>
<evidence type="ECO:0000313" key="1">
    <source>
        <dbReference type="EMBL" id="JAD15337.1"/>
    </source>
</evidence>
<name>A0A0A8XUE8_ARUDO</name>
<dbReference type="EMBL" id="GBRH01282558">
    <property type="protein sequence ID" value="JAD15337.1"/>
    <property type="molecule type" value="Transcribed_RNA"/>
</dbReference>